<dbReference type="PANTHER" id="PTHR31170:SF25">
    <property type="entry name" value="BNAA09G04570D PROTEIN"/>
    <property type="match status" value="1"/>
</dbReference>
<proteinExistence type="predicted"/>
<dbReference type="RefSeq" id="XP_010921579.1">
    <property type="nucleotide sequence ID" value="XM_010923277.1"/>
</dbReference>
<protein>
    <submittedName>
        <fullName evidence="3">UPF0481 protein At3g47200-like</fullName>
    </submittedName>
</protein>
<dbReference type="AlphaFoldDB" id="A0A6I9RDH4"/>
<dbReference type="PANTHER" id="PTHR31170">
    <property type="entry name" value="BNAC04G53230D PROTEIN"/>
    <property type="match status" value="1"/>
</dbReference>
<dbReference type="InParanoid" id="A0A6I9RDH4"/>
<evidence type="ECO:0000256" key="1">
    <source>
        <dbReference type="SAM" id="Phobius"/>
    </source>
</evidence>
<reference evidence="3" key="1">
    <citation type="submission" date="2025-08" db="UniProtKB">
        <authorList>
            <consortium name="RefSeq"/>
        </authorList>
    </citation>
    <scope>IDENTIFICATION</scope>
</reference>
<evidence type="ECO:0000313" key="2">
    <source>
        <dbReference type="Proteomes" id="UP000504607"/>
    </source>
</evidence>
<evidence type="ECO:0000313" key="3">
    <source>
        <dbReference type="RefSeq" id="XP_010921579.1"/>
    </source>
</evidence>
<dbReference type="InterPro" id="IPR004158">
    <property type="entry name" value="DUF247_pln"/>
</dbReference>
<dbReference type="KEGG" id="egu:105045121"/>
<keyword evidence="1" id="KW-0812">Transmembrane</keyword>
<keyword evidence="1" id="KW-0472">Membrane</keyword>
<keyword evidence="2" id="KW-1185">Reference proteome</keyword>
<dbReference type="Proteomes" id="UP000504607">
    <property type="component" value="Chromosome 5"/>
</dbReference>
<name>A0A6I9RDH4_ELAGV</name>
<keyword evidence="1" id="KW-1133">Transmembrane helix</keyword>
<dbReference type="Pfam" id="PF03140">
    <property type="entry name" value="DUF247"/>
    <property type="match status" value="1"/>
</dbReference>
<accession>A0A6I9RDH4</accession>
<gene>
    <name evidence="3" type="primary">LOC105045121</name>
</gene>
<dbReference type="GeneID" id="105045121"/>
<sequence>MAAKPEEHSVDIDLQLVNSMVQKVRSLGDSGSWKDGLRTIHRVPLNIRKRDENAYNPKILSIGPYHRGALKLQAMEVHKMRYLSELLGSNLIPNITKCVKRIQELEKVARNCYSEIIDLSSEKFAEMMLLDGCFIIQFLIQRNQNEARKQKRREAGDPIYVVSWMSPLIRHDLLILENQIPFIILKAIFDVVQSSSQENRPSLMVLALNYITHGKETEIPPKMYDHEPHHLLHLHHLFHSCDLPPPAPSTPTCCHPLVKFFLKFLPLRRATSDIHFTEDRTPRTIPCASELREAGVRFRKKESKSFLDVTFSNRVLQMPLLSIGNSTNPLFRNLIAFEQCCPSAGSYFTSYAVLIDDLINTPRDVAILQSWGILENKLGSDEDVALLFNRLLVDVTSTAESNTYAELFKKVNTHCGSKWNKWRAKLVREYFSNPWSIISLLAAIVLLVLTIIQTVFSITSYYYTPTRSRS</sequence>
<feature type="transmembrane region" description="Helical" evidence="1">
    <location>
        <begin position="435"/>
        <end position="463"/>
    </location>
</feature>
<dbReference type="OrthoDB" id="1589813at2759"/>
<organism evidence="2 3">
    <name type="scientific">Elaeis guineensis var. tenera</name>
    <name type="common">Oil palm</name>
    <dbReference type="NCBI Taxonomy" id="51953"/>
    <lineage>
        <taxon>Eukaryota</taxon>
        <taxon>Viridiplantae</taxon>
        <taxon>Streptophyta</taxon>
        <taxon>Embryophyta</taxon>
        <taxon>Tracheophyta</taxon>
        <taxon>Spermatophyta</taxon>
        <taxon>Magnoliopsida</taxon>
        <taxon>Liliopsida</taxon>
        <taxon>Arecaceae</taxon>
        <taxon>Arecoideae</taxon>
        <taxon>Cocoseae</taxon>
        <taxon>Elaeidinae</taxon>
        <taxon>Elaeis</taxon>
    </lineage>
</organism>